<keyword evidence="1" id="KW-0732">Signal</keyword>
<gene>
    <name evidence="2" type="ORF">DX130_22400</name>
</gene>
<proteinExistence type="predicted"/>
<keyword evidence="3" id="KW-1185">Reference proteome</keyword>
<organism evidence="2 3">
    <name type="scientific">Paenibacillus paeoniae</name>
    <dbReference type="NCBI Taxonomy" id="2292705"/>
    <lineage>
        <taxon>Bacteria</taxon>
        <taxon>Bacillati</taxon>
        <taxon>Bacillota</taxon>
        <taxon>Bacilli</taxon>
        <taxon>Bacillales</taxon>
        <taxon>Paenibacillaceae</taxon>
        <taxon>Paenibacillus</taxon>
    </lineage>
</organism>
<sequence>MKYVFLIVLLLSLTACTTMNDPVEEDLVEENFTTSIAVVDTTLKANKDITLITELTNLSKQSISILHGAPLIHVQIYDEQNNPLIDSFITATIGITHPLKPNKPYKSGSQKDGKTTIKIEKAGTYKLIGTASFSIELDDGNRKDFRISSQPVEITVSE</sequence>
<feature type="signal peptide" evidence="1">
    <location>
        <begin position="1"/>
        <end position="20"/>
    </location>
</feature>
<comment type="caution">
    <text evidence="2">The sequence shown here is derived from an EMBL/GenBank/DDBJ whole genome shotgun (WGS) entry which is preliminary data.</text>
</comment>
<dbReference type="EMBL" id="QUBQ01000006">
    <property type="protein sequence ID" value="REK71199.1"/>
    <property type="molecule type" value="Genomic_DNA"/>
</dbReference>
<evidence type="ECO:0000313" key="2">
    <source>
        <dbReference type="EMBL" id="REK71199.1"/>
    </source>
</evidence>
<evidence type="ECO:0008006" key="4">
    <source>
        <dbReference type="Google" id="ProtNLM"/>
    </source>
</evidence>
<reference evidence="2 3" key="1">
    <citation type="submission" date="2018-08" db="EMBL/GenBank/DDBJ databases">
        <title>Paenibacillus sp. M4BSY-1, whole genome shotgun sequence.</title>
        <authorList>
            <person name="Tuo L."/>
        </authorList>
    </citation>
    <scope>NUCLEOTIDE SEQUENCE [LARGE SCALE GENOMIC DNA]</scope>
    <source>
        <strain evidence="2 3">M4BSY-1</strain>
    </source>
</reference>
<accession>A0A371P5L8</accession>
<dbReference type="AlphaFoldDB" id="A0A371P5L8"/>
<dbReference type="RefSeq" id="WP_116049185.1">
    <property type="nucleotide sequence ID" value="NZ_QUBQ01000006.1"/>
</dbReference>
<evidence type="ECO:0000313" key="3">
    <source>
        <dbReference type="Proteomes" id="UP000261905"/>
    </source>
</evidence>
<name>A0A371P5L8_9BACL</name>
<dbReference type="PROSITE" id="PS51257">
    <property type="entry name" value="PROKAR_LIPOPROTEIN"/>
    <property type="match status" value="1"/>
</dbReference>
<feature type="chain" id="PRO_5017051484" description="YtkA-like domain-containing protein" evidence="1">
    <location>
        <begin position="21"/>
        <end position="158"/>
    </location>
</feature>
<protein>
    <recommendedName>
        <fullName evidence="4">YtkA-like domain-containing protein</fullName>
    </recommendedName>
</protein>
<dbReference type="OrthoDB" id="2622179at2"/>
<evidence type="ECO:0000256" key="1">
    <source>
        <dbReference type="SAM" id="SignalP"/>
    </source>
</evidence>
<dbReference type="Proteomes" id="UP000261905">
    <property type="component" value="Unassembled WGS sequence"/>
</dbReference>